<dbReference type="FunFam" id="1.10.10.10:FF:000322">
    <property type="entry name" value="Probable disease resistance protein At1g63360"/>
    <property type="match status" value="1"/>
</dbReference>
<dbReference type="GO" id="GO:0005524">
    <property type="term" value="F:ATP binding"/>
    <property type="evidence" value="ECO:0007669"/>
    <property type="project" value="UniProtKB-KW"/>
</dbReference>
<keyword evidence="4" id="KW-0067">ATP-binding</keyword>
<dbReference type="PANTHER" id="PTHR36766">
    <property type="entry name" value="PLANT BROAD-SPECTRUM MILDEW RESISTANCE PROTEIN RPW8"/>
    <property type="match status" value="1"/>
</dbReference>
<evidence type="ECO:0000256" key="4">
    <source>
        <dbReference type="ARBA" id="ARBA00022840"/>
    </source>
</evidence>
<evidence type="ECO:0000313" key="10">
    <source>
        <dbReference type="Proteomes" id="UP000316621"/>
    </source>
</evidence>
<feature type="domain" description="Disease resistance R13L4/SHOC-2-like LRR" evidence="8">
    <location>
        <begin position="542"/>
        <end position="879"/>
    </location>
</feature>
<dbReference type="InterPro" id="IPR058922">
    <property type="entry name" value="WHD_DRP"/>
</dbReference>
<dbReference type="Pfam" id="PF23598">
    <property type="entry name" value="LRR_14"/>
    <property type="match status" value="1"/>
</dbReference>
<evidence type="ECO:0000256" key="3">
    <source>
        <dbReference type="ARBA" id="ARBA00022821"/>
    </source>
</evidence>
<dbReference type="CDD" id="cd14798">
    <property type="entry name" value="RX-CC_like"/>
    <property type="match status" value="1"/>
</dbReference>
<dbReference type="Proteomes" id="UP000316621">
    <property type="component" value="Chromosome 5"/>
</dbReference>
<dbReference type="SUPFAM" id="SSF52058">
    <property type="entry name" value="L domain-like"/>
    <property type="match status" value="1"/>
</dbReference>
<keyword evidence="3" id="KW-0611">Plant defense</keyword>
<evidence type="ECO:0000259" key="8">
    <source>
        <dbReference type="Pfam" id="PF23598"/>
    </source>
</evidence>
<keyword evidence="2" id="KW-0547">Nucleotide-binding</keyword>
<dbReference type="Pfam" id="PF18052">
    <property type="entry name" value="Rx_N"/>
    <property type="match status" value="1"/>
</dbReference>
<dbReference type="GO" id="GO:0051707">
    <property type="term" value="P:response to other organism"/>
    <property type="evidence" value="ECO:0007669"/>
    <property type="project" value="UniProtKB-ARBA"/>
</dbReference>
<keyword evidence="10" id="KW-1185">Reference proteome</keyword>
<dbReference type="Gene3D" id="1.10.10.10">
    <property type="entry name" value="Winged helix-like DNA-binding domain superfamily/Winged helix DNA-binding domain"/>
    <property type="match status" value="1"/>
</dbReference>
<keyword evidence="1" id="KW-0677">Repeat</keyword>
<name>A0A4Y7JVZ0_PAPSO</name>
<dbReference type="InterPro" id="IPR036388">
    <property type="entry name" value="WH-like_DNA-bd_sf"/>
</dbReference>
<dbReference type="Pfam" id="PF23559">
    <property type="entry name" value="WHD_DRP"/>
    <property type="match status" value="1"/>
</dbReference>
<evidence type="ECO:0000259" key="6">
    <source>
        <dbReference type="Pfam" id="PF18052"/>
    </source>
</evidence>
<feature type="domain" description="Disease resistance protein winged helix" evidence="7">
    <location>
        <begin position="406"/>
        <end position="479"/>
    </location>
</feature>
<dbReference type="InterPro" id="IPR002182">
    <property type="entry name" value="NB-ARC"/>
</dbReference>
<sequence>MAEVLIIAASESLMNRLVSITSDGIYLVGSVKDEMLKLQGTLLGIQGVLSDAEKKQVEKDAVKIWLRELKDIIYEAEDILDGFAYETVRRRMLIQGSKRNRVKNFFSPYTCISCQNGSTRRNTTSNDNVIRIGGTSSLVGDSNLIGRENDKSKIIDVLTNISNSEQIYRILLIVGMGGIGKTKLVQSVYGDNVVIRHFEKRLWVCISQNSNLKQIFGQLLESITGTKKDISNLDVMVNSLKENLQNKRYLIVLEEMWNNKHNEWDDMLKTLLPIGAHGSKVIVTTRSNEVALVTRSVYRYSFNRLSDQECWRLFEKIAFGSGGVEKTEKLIKIGKNIAKKCGGLPLATKLLGGMMYSKRGENEWLSVENNNIWNHPEGEEKIIKILKLRYDHLEPHLKQCFAHCSLFPKDHIFKRKKVIQLWMAEGFLLSPSKESAEMEKIGNEYFNTLLRYSFFQDEQKNELGGVKSCKMHDLVHDLAQSVARTECSMINLNKIPEVEINSLRRVSLFFEDEFSFVAMELSKVKKLRTFISTTPEFIDHTYAMQIFMNFSHIRVLDMSCNAITELPPSIAKLKHLRYLNLSNSRLSKLPNSITTLYHLQSLILKNCFELKDLPRGMKKLINLRHLIICKSQANAWIPPMPREVRNLSCLRYLPVFVVGKDSGFRIEELRDLNLLAGKLQIHNLENVRDGNDAHGACLKDKQHIVRLDLYWIENETCNDAVRDDFDVIEGLQPHPNLRILGIHYYVVSANIPSLGSLPFLKVLKIVGLVGVQTIGSEFYGNNKGKASSFPSLEKLSLIGMPNLLEWSDHISSSPSSTSSFPSCFPRLERLEIKACHKLTVMPNRFASLKVLKLEHCNGEPVSSLVESNLTSLMSVDIAFCKELVFLPRGLLRGNNMLQSLEVSNCEMFQGFIPDQELEEEDDKEQRHVLKISTSRFIWAYRLLHIPSKKGQGVSKFAETTNLPSIKY</sequence>
<accession>A0A4Y7JVZ0</accession>
<proteinExistence type="predicted"/>
<organism evidence="9 10">
    <name type="scientific">Papaver somniferum</name>
    <name type="common">Opium poppy</name>
    <dbReference type="NCBI Taxonomy" id="3469"/>
    <lineage>
        <taxon>Eukaryota</taxon>
        <taxon>Viridiplantae</taxon>
        <taxon>Streptophyta</taxon>
        <taxon>Embryophyta</taxon>
        <taxon>Tracheophyta</taxon>
        <taxon>Spermatophyta</taxon>
        <taxon>Magnoliopsida</taxon>
        <taxon>Ranunculales</taxon>
        <taxon>Papaveraceae</taxon>
        <taxon>Papaveroideae</taxon>
        <taxon>Papaver</taxon>
    </lineage>
</organism>
<dbReference type="OMA" id="WIENETC"/>
<evidence type="ECO:0000256" key="1">
    <source>
        <dbReference type="ARBA" id="ARBA00022737"/>
    </source>
</evidence>
<dbReference type="SUPFAM" id="SSF52540">
    <property type="entry name" value="P-loop containing nucleoside triphosphate hydrolases"/>
    <property type="match status" value="1"/>
</dbReference>
<evidence type="ECO:0000313" key="9">
    <source>
        <dbReference type="EMBL" id="RZC64220.1"/>
    </source>
</evidence>
<feature type="domain" description="NB-ARC" evidence="5">
    <location>
        <begin position="148"/>
        <end position="319"/>
    </location>
</feature>
<dbReference type="Pfam" id="PF00931">
    <property type="entry name" value="NB-ARC"/>
    <property type="match status" value="1"/>
</dbReference>
<dbReference type="PRINTS" id="PR00364">
    <property type="entry name" value="DISEASERSIST"/>
</dbReference>
<dbReference type="PANTHER" id="PTHR36766:SF70">
    <property type="entry name" value="DISEASE RESISTANCE PROTEIN RGA4"/>
    <property type="match status" value="1"/>
</dbReference>
<dbReference type="Gene3D" id="1.10.8.430">
    <property type="entry name" value="Helical domain of apoptotic protease-activating factors"/>
    <property type="match status" value="1"/>
</dbReference>
<dbReference type="InterPro" id="IPR038005">
    <property type="entry name" value="RX-like_CC"/>
</dbReference>
<dbReference type="InterPro" id="IPR001611">
    <property type="entry name" value="Leu-rich_rpt"/>
</dbReference>
<dbReference type="AlphaFoldDB" id="A0A4Y7JVZ0"/>
<evidence type="ECO:0000256" key="2">
    <source>
        <dbReference type="ARBA" id="ARBA00022741"/>
    </source>
</evidence>
<dbReference type="InterPro" id="IPR055414">
    <property type="entry name" value="LRR_R13L4/SHOC2-like"/>
</dbReference>
<evidence type="ECO:0000259" key="7">
    <source>
        <dbReference type="Pfam" id="PF23559"/>
    </source>
</evidence>
<evidence type="ECO:0000259" key="5">
    <source>
        <dbReference type="Pfam" id="PF00931"/>
    </source>
</evidence>
<dbReference type="InterPro" id="IPR027417">
    <property type="entry name" value="P-loop_NTPase"/>
</dbReference>
<dbReference type="GO" id="GO:0043531">
    <property type="term" value="F:ADP binding"/>
    <property type="evidence" value="ECO:0007669"/>
    <property type="project" value="InterPro"/>
</dbReference>
<gene>
    <name evidence="9" type="ORF">C5167_025980</name>
</gene>
<dbReference type="Gramene" id="RZC64220">
    <property type="protein sequence ID" value="RZC64220"/>
    <property type="gene ID" value="C5167_025980"/>
</dbReference>
<dbReference type="InterPro" id="IPR042197">
    <property type="entry name" value="Apaf_helical"/>
</dbReference>
<protein>
    <submittedName>
        <fullName evidence="9">Uncharacterized protein</fullName>
    </submittedName>
</protein>
<dbReference type="EMBL" id="CM010719">
    <property type="protein sequence ID" value="RZC64220.1"/>
    <property type="molecule type" value="Genomic_DNA"/>
</dbReference>
<dbReference type="PROSITE" id="PS51450">
    <property type="entry name" value="LRR"/>
    <property type="match status" value="1"/>
</dbReference>
<dbReference type="GO" id="GO:0006952">
    <property type="term" value="P:defense response"/>
    <property type="evidence" value="ECO:0007669"/>
    <property type="project" value="UniProtKB-KW"/>
</dbReference>
<feature type="domain" description="Disease resistance N-terminal" evidence="6">
    <location>
        <begin position="11"/>
        <end position="100"/>
    </location>
</feature>
<dbReference type="InterPro" id="IPR032675">
    <property type="entry name" value="LRR_dom_sf"/>
</dbReference>
<dbReference type="Gene3D" id="1.20.5.4130">
    <property type="match status" value="1"/>
</dbReference>
<reference evidence="9 10" key="1">
    <citation type="journal article" date="2018" name="Science">
        <title>The opium poppy genome and morphinan production.</title>
        <authorList>
            <person name="Guo L."/>
            <person name="Winzer T."/>
            <person name="Yang X."/>
            <person name="Li Y."/>
            <person name="Ning Z."/>
            <person name="He Z."/>
            <person name="Teodor R."/>
            <person name="Lu Y."/>
            <person name="Bowser T.A."/>
            <person name="Graham I.A."/>
            <person name="Ye K."/>
        </authorList>
    </citation>
    <scope>NUCLEOTIDE SEQUENCE [LARGE SCALE GENOMIC DNA]</scope>
    <source>
        <strain evidence="10">cv. HN1</strain>
        <tissue evidence="9">Leaves</tissue>
    </source>
</reference>
<dbReference type="Gene3D" id="3.40.50.300">
    <property type="entry name" value="P-loop containing nucleotide triphosphate hydrolases"/>
    <property type="match status" value="1"/>
</dbReference>
<dbReference type="InterPro" id="IPR041118">
    <property type="entry name" value="Rx_N"/>
</dbReference>
<dbReference type="Gene3D" id="3.80.10.10">
    <property type="entry name" value="Ribonuclease Inhibitor"/>
    <property type="match status" value="1"/>
</dbReference>